<dbReference type="GO" id="GO:0004364">
    <property type="term" value="F:glutathione transferase activity"/>
    <property type="evidence" value="ECO:0007669"/>
    <property type="project" value="UniProtKB-EC"/>
</dbReference>
<evidence type="ECO:0000259" key="2">
    <source>
        <dbReference type="PROSITE" id="PS50404"/>
    </source>
</evidence>
<dbReference type="InterPro" id="IPR036249">
    <property type="entry name" value="Thioredoxin-like_sf"/>
</dbReference>
<dbReference type="PROSITE" id="PS50404">
    <property type="entry name" value="GST_NTER"/>
    <property type="match status" value="1"/>
</dbReference>
<dbReference type="InterPro" id="IPR010987">
    <property type="entry name" value="Glutathione-S-Trfase_C-like"/>
</dbReference>
<keyword evidence="5" id="KW-1185">Reference proteome</keyword>
<dbReference type="GO" id="GO:0005737">
    <property type="term" value="C:cytoplasm"/>
    <property type="evidence" value="ECO:0007669"/>
    <property type="project" value="TreeGrafter"/>
</dbReference>
<comment type="caution">
    <text evidence="4">The sequence shown here is derived from an EMBL/GenBank/DDBJ whole genome shotgun (WGS) entry which is preliminary data.</text>
</comment>
<gene>
    <name evidence="4" type="ORF">J2T57_004304</name>
</gene>
<evidence type="ECO:0000256" key="1">
    <source>
        <dbReference type="SAM" id="MobiDB-lite"/>
    </source>
</evidence>
<dbReference type="CDD" id="cd00299">
    <property type="entry name" value="GST_C_family"/>
    <property type="match status" value="1"/>
</dbReference>
<dbReference type="SUPFAM" id="SSF47616">
    <property type="entry name" value="GST C-terminal domain-like"/>
    <property type="match status" value="1"/>
</dbReference>
<sequence length="310" mass="33985">MAEIILHHYPPSPVAEKVRTALGLKQLAWHSVEENRLPDRPELFAMTGGYRRIPVMQIGSDIYCDTACILDELERRHPEPTLFPAGSAGLALAIARWSETQMFDLAVRISVASAMDKMPPAVVQDRARLYLGPDGDFQHELEQLPHTLAQFRAQLGWLESALAGGAPYLMGKHASLADLQLWTIIWFVRTRHPRAEEIFGEFPQLQAWIGRMEALGHGSATDMTTADALAAAASTEPTTERGSDPLDPQAIEPGMRVSIAPVTDSGDPTVNGEVLLVTRDRIALLRDDASCGRVVVHFPRVGYRVSPVAG</sequence>
<feature type="domain" description="GST N-terminal" evidence="2">
    <location>
        <begin position="2"/>
        <end position="81"/>
    </location>
</feature>
<name>A0AAE3G7A2_9GAMM</name>
<accession>A0AAE3G7A2</accession>
<dbReference type="PANTHER" id="PTHR43968">
    <property type="match status" value="1"/>
</dbReference>
<keyword evidence="4" id="KW-0808">Transferase</keyword>
<proteinExistence type="predicted"/>
<feature type="domain" description="GST C-terminal" evidence="3">
    <location>
        <begin position="100"/>
        <end position="241"/>
    </location>
</feature>
<dbReference type="InterPro" id="IPR050983">
    <property type="entry name" value="GST_Omega/HSP26"/>
</dbReference>
<dbReference type="InterPro" id="IPR036282">
    <property type="entry name" value="Glutathione-S-Trfase_C_sf"/>
</dbReference>
<dbReference type="Proteomes" id="UP001205843">
    <property type="component" value="Unassembled WGS sequence"/>
</dbReference>
<dbReference type="Gene3D" id="3.40.30.110">
    <property type="match status" value="2"/>
</dbReference>
<dbReference type="PROSITE" id="PS50405">
    <property type="entry name" value="GST_CTER"/>
    <property type="match status" value="1"/>
</dbReference>
<feature type="region of interest" description="Disordered" evidence="1">
    <location>
        <begin position="230"/>
        <end position="251"/>
    </location>
</feature>
<dbReference type="EMBL" id="JALJXV010000013">
    <property type="protein sequence ID" value="MCP1677130.1"/>
    <property type="molecule type" value="Genomic_DNA"/>
</dbReference>
<protein>
    <submittedName>
        <fullName evidence="4">Glutathione S-transferase</fullName>
        <ecNumber evidence="4">2.5.1.18</ecNumber>
    </submittedName>
</protein>
<dbReference type="InterPro" id="IPR004045">
    <property type="entry name" value="Glutathione_S-Trfase_N"/>
</dbReference>
<evidence type="ECO:0000313" key="4">
    <source>
        <dbReference type="EMBL" id="MCP1677130.1"/>
    </source>
</evidence>
<organism evidence="4 5">
    <name type="scientific">Natronocella acetinitrilica</name>
    <dbReference type="NCBI Taxonomy" id="414046"/>
    <lineage>
        <taxon>Bacteria</taxon>
        <taxon>Pseudomonadati</taxon>
        <taxon>Pseudomonadota</taxon>
        <taxon>Gammaproteobacteria</taxon>
        <taxon>Chromatiales</taxon>
        <taxon>Ectothiorhodospiraceae</taxon>
        <taxon>Natronocella</taxon>
    </lineage>
</organism>
<dbReference type="CDD" id="cd00570">
    <property type="entry name" value="GST_N_family"/>
    <property type="match status" value="1"/>
</dbReference>
<evidence type="ECO:0000313" key="5">
    <source>
        <dbReference type="Proteomes" id="UP001205843"/>
    </source>
</evidence>
<dbReference type="RefSeq" id="WP_253485259.1">
    <property type="nucleotide sequence ID" value="NZ_JALJXV010000013.1"/>
</dbReference>
<evidence type="ECO:0000259" key="3">
    <source>
        <dbReference type="PROSITE" id="PS50405"/>
    </source>
</evidence>
<dbReference type="Pfam" id="PF13417">
    <property type="entry name" value="GST_N_3"/>
    <property type="match status" value="1"/>
</dbReference>
<dbReference type="Pfam" id="PF13410">
    <property type="entry name" value="GST_C_2"/>
    <property type="match status" value="1"/>
</dbReference>
<dbReference type="SUPFAM" id="SSF52833">
    <property type="entry name" value="Thioredoxin-like"/>
    <property type="match status" value="1"/>
</dbReference>
<dbReference type="PANTHER" id="PTHR43968:SF6">
    <property type="entry name" value="GLUTATHIONE S-TRANSFERASE OMEGA"/>
    <property type="match status" value="1"/>
</dbReference>
<dbReference type="AlphaFoldDB" id="A0AAE3G7A2"/>
<dbReference type="EC" id="2.5.1.18" evidence="4"/>
<reference evidence="4" key="1">
    <citation type="submission" date="2022-03" db="EMBL/GenBank/DDBJ databases">
        <title>Genomic Encyclopedia of Type Strains, Phase III (KMG-III): the genomes of soil and plant-associated and newly described type strains.</title>
        <authorList>
            <person name="Whitman W."/>
        </authorList>
    </citation>
    <scope>NUCLEOTIDE SEQUENCE</scope>
    <source>
        <strain evidence="4">ANL 6-2</strain>
    </source>
</reference>